<dbReference type="AlphaFoldDB" id="A0A6J4UE99"/>
<proteinExistence type="predicted"/>
<sequence length="30" mass="3423">FPTRGQVVHAFLTRPPLTRPEGRARATCMR</sequence>
<name>A0A6J4UE99_9BACT</name>
<reference evidence="1" key="1">
    <citation type="submission" date="2020-02" db="EMBL/GenBank/DDBJ databases">
        <authorList>
            <person name="Meier V. D."/>
        </authorList>
    </citation>
    <scope>NUCLEOTIDE SEQUENCE</scope>
    <source>
        <strain evidence="1">AVDCRST_MAG88</strain>
    </source>
</reference>
<organism evidence="1">
    <name type="scientific">uncultured Thermomicrobiales bacterium</name>
    <dbReference type="NCBI Taxonomy" id="1645740"/>
    <lineage>
        <taxon>Bacteria</taxon>
        <taxon>Pseudomonadati</taxon>
        <taxon>Thermomicrobiota</taxon>
        <taxon>Thermomicrobia</taxon>
        <taxon>Thermomicrobiales</taxon>
        <taxon>environmental samples</taxon>
    </lineage>
</organism>
<protein>
    <submittedName>
        <fullName evidence="1">Uncharacterized protein</fullName>
    </submittedName>
</protein>
<gene>
    <name evidence="1" type="ORF">AVDCRST_MAG88-398</name>
</gene>
<dbReference type="EMBL" id="CADCWM010000133">
    <property type="protein sequence ID" value="CAA9545907.1"/>
    <property type="molecule type" value="Genomic_DNA"/>
</dbReference>
<accession>A0A6J4UE99</accession>
<feature type="non-terminal residue" evidence="1">
    <location>
        <position position="1"/>
    </location>
</feature>
<evidence type="ECO:0000313" key="1">
    <source>
        <dbReference type="EMBL" id="CAA9545907.1"/>
    </source>
</evidence>